<name>A0A6V7TIQ2_MELEN</name>
<evidence type="ECO:0000313" key="1">
    <source>
        <dbReference type="EMBL" id="CAD2122419.1"/>
    </source>
</evidence>
<dbReference type="Proteomes" id="UP000580250">
    <property type="component" value="Unassembled WGS sequence"/>
</dbReference>
<proteinExistence type="predicted"/>
<organism evidence="1 2">
    <name type="scientific">Meloidogyne enterolobii</name>
    <name type="common">Root-knot nematode worm</name>
    <name type="synonym">Meloidogyne mayaguensis</name>
    <dbReference type="NCBI Taxonomy" id="390850"/>
    <lineage>
        <taxon>Eukaryota</taxon>
        <taxon>Metazoa</taxon>
        <taxon>Ecdysozoa</taxon>
        <taxon>Nematoda</taxon>
        <taxon>Chromadorea</taxon>
        <taxon>Rhabditida</taxon>
        <taxon>Tylenchina</taxon>
        <taxon>Tylenchomorpha</taxon>
        <taxon>Tylenchoidea</taxon>
        <taxon>Meloidogynidae</taxon>
        <taxon>Meloidogyninae</taxon>
        <taxon>Meloidogyne</taxon>
    </lineage>
</organism>
<gene>
    <name evidence="1" type="ORF">MENT_LOCUS155</name>
</gene>
<dbReference type="OrthoDB" id="10387625at2759"/>
<dbReference type="AlphaFoldDB" id="A0A6V7TIQ2"/>
<protein>
    <submittedName>
        <fullName evidence="1">Uncharacterized protein</fullName>
    </submittedName>
</protein>
<comment type="caution">
    <text evidence="1">The sequence shown here is derived from an EMBL/GenBank/DDBJ whole genome shotgun (WGS) entry which is preliminary data.</text>
</comment>
<reference evidence="1 2" key="1">
    <citation type="submission" date="2020-08" db="EMBL/GenBank/DDBJ databases">
        <authorList>
            <person name="Koutsovoulos G."/>
            <person name="Danchin GJ E."/>
        </authorList>
    </citation>
    <scope>NUCLEOTIDE SEQUENCE [LARGE SCALE GENOMIC DNA]</scope>
</reference>
<evidence type="ECO:0000313" key="2">
    <source>
        <dbReference type="Proteomes" id="UP000580250"/>
    </source>
</evidence>
<accession>A0A6V7TIQ2</accession>
<sequence>MSLWVLLVYIVNALNNLQEENELYHPNLEYRSILIFYEQLFKTTESAFFRESITNSIKYMHKIFNNELNKFFDGGCYEVYKEKCFE</sequence>
<dbReference type="EMBL" id="CAJEWN010000001">
    <property type="protein sequence ID" value="CAD2122419.1"/>
    <property type="molecule type" value="Genomic_DNA"/>
</dbReference>